<gene>
    <name evidence="8" type="ORF">Q0590_22855</name>
</gene>
<evidence type="ECO:0000256" key="7">
    <source>
        <dbReference type="SAM" id="Phobius"/>
    </source>
</evidence>
<dbReference type="EMBL" id="JAUKPO010000016">
    <property type="protein sequence ID" value="MDO1449135.1"/>
    <property type="molecule type" value="Genomic_DNA"/>
</dbReference>
<evidence type="ECO:0000256" key="6">
    <source>
        <dbReference type="ARBA" id="ARBA00023136"/>
    </source>
</evidence>
<proteinExistence type="inferred from homology"/>
<evidence type="ECO:0000256" key="2">
    <source>
        <dbReference type="ARBA" id="ARBA00006679"/>
    </source>
</evidence>
<evidence type="ECO:0000313" key="9">
    <source>
        <dbReference type="Proteomes" id="UP001168528"/>
    </source>
</evidence>
<comment type="subcellular location">
    <subcellularLocation>
        <location evidence="1">Cell membrane</location>
        <topology evidence="1">Multi-pass membrane protein</topology>
    </subcellularLocation>
</comment>
<protein>
    <submittedName>
        <fullName evidence="8">DoxX family protein</fullName>
    </submittedName>
</protein>
<sequence>MFQQLIRTNSNDTAAFVLRVVLGAVMFPHGAQKMLGWFGGKGFSATLEGLTTGGGLPWIIAFLVIIIEFFGAIALVLGFLGRLMAFSIGVVMVGAIVKAHLANGFFMNWSGQQAGEGFEYHLLAIAMAIALTLTGSGRWSVDNALQRKKIHEREFEGVA</sequence>
<keyword evidence="4 7" id="KW-0812">Transmembrane</keyword>
<comment type="caution">
    <text evidence="8">The sequence shown here is derived from an EMBL/GenBank/DDBJ whole genome shotgun (WGS) entry which is preliminary data.</text>
</comment>
<reference evidence="8" key="1">
    <citation type="submission" date="2023-07" db="EMBL/GenBank/DDBJ databases">
        <title>The genome sequence of Rhodocytophaga aerolata KACC 12507.</title>
        <authorList>
            <person name="Zhang X."/>
        </authorList>
    </citation>
    <scope>NUCLEOTIDE SEQUENCE</scope>
    <source>
        <strain evidence="8">KACC 12507</strain>
    </source>
</reference>
<organism evidence="8 9">
    <name type="scientific">Rhodocytophaga aerolata</name>
    <dbReference type="NCBI Taxonomy" id="455078"/>
    <lineage>
        <taxon>Bacteria</taxon>
        <taxon>Pseudomonadati</taxon>
        <taxon>Bacteroidota</taxon>
        <taxon>Cytophagia</taxon>
        <taxon>Cytophagales</taxon>
        <taxon>Rhodocytophagaceae</taxon>
        <taxon>Rhodocytophaga</taxon>
    </lineage>
</organism>
<keyword evidence="6 7" id="KW-0472">Membrane</keyword>
<comment type="similarity">
    <text evidence="2">Belongs to the DoxX family.</text>
</comment>
<dbReference type="Pfam" id="PF07681">
    <property type="entry name" value="DoxX"/>
    <property type="match status" value="1"/>
</dbReference>
<feature type="transmembrane region" description="Helical" evidence="7">
    <location>
        <begin position="56"/>
        <end position="76"/>
    </location>
</feature>
<keyword evidence="9" id="KW-1185">Reference proteome</keyword>
<evidence type="ECO:0000256" key="3">
    <source>
        <dbReference type="ARBA" id="ARBA00022475"/>
    </source>
</evidence>
<evidence type="ECO:0000313" key="8">
    <source>
        <dbReference type="EMBL" id="MDO1449135.1"/>
    </source>
</evidence>
<keyword evidence="3" id="KW-1003">Cell membrane</keyword>
<dbReference type="PANTHER" id="PTHR33452">
    <property type="entry name" value="OXIDOREDUCTASE CATD-RELATED"/>
    <property type="match status" value="1"/>
</dbReference>
<keyword evidence="5 7" id="KW-1133">Transmembrane helix</keyword>
<dbReference type="PANTHER" id="PTHR33452:SF1">
    <property type="entry name" value="INNER MEMBRANE PROTEIN YPHA-RELATED"/>
    <property type="match status" value="1"/>
</dbReference>
<dbReference type="RefSeq" id="WP_302039936.1">
    <property type="nucleotide sequence ID" value="NZ_JAUKPO010000016.1"/>
</dbReference>
<evidence type="ECO:0000256" key="5">
    <source>
        <dbReference type="ARBA" id="ARBA00022989"/>
    </source>
</evidence>
<evidence type="ECO:0000256" key="1">
    <source>
        <dbReference type="ARBA" id="ARBA00004651"/>
    </source>
</evidence>
<name>A0ABT8RAK8_9BACT</name>
<feature type="transmembrane region" description="Helical" evidence="7">
    <location>
        <begin position="12"/>
        <end position="31"/>
    </location>
</feature>
<feature type="transmembrane region" description="Helical" evidence="7">
    <location>
        <begin position="83"/>
        <end position="101"/>
    </location>
</feature>
<evidence type="ECO:0000256" key="4">
    <source>
        <dbReference type="ARBA" id="ARBA00022692"/>
    </source>
</evidence>
<accession>A0ABT8RAK8</accession>
<dbReference type="Proteomes" id="UP001168528">
    <property type="component" value="Unassembled WGS sequence"/>
</dbReference>
<dbReference type="InterPro" id="IPR051907">
    <property type="entry name" value="DoxX-like_oxidoreductase"/>
</dbReference>
<dbReference type="InterPro" id="IPR032808">
    <property type="entry name" value="DoxX"/>
</dbReference>
<feature type="transmembrane region" description="Helical" evidence="7">
    <location>
        <begin position="121"/>
        <end position="141"/>
    </location>
</feature>